<dbReference type="Proteomes" id="UP000701698">
    <property type="component" value="Unassembled WGS sequence"/>
</dbReference>
<organism evidence="1 2">
    <name type="scientific">candidate division WWE3 bacterium</name>
    <dbReference type="NCBI Taxonomy" id="2053526"/>
    <lineage>
        <taxon>Bacteria</taxon>
        <taxon>Katanobacteria</taxon>
    </lineage>
</organism>
<sequence>MIKTIITDFSYVLLYPKDRNYTDSLNGLYAKVNSDSPDFDFFSYFQLDLDVLEYYAILARNYSLHIFTSSVIQNDPQVQEYIAHVFQGIFSAEELGIKKNDPAGYTYLTQILHQDPSEIAFIDDSERNVTAAQEAGLWGVQFESLEKLKNDLEKLCALAEKTP</sequence>
<dbReference type="AlphaFoldDB" id="A0A955LH28"/>
<accession>A0A955LH28</accession>
<keyword evidence="1" id="KW-0378">Hydrolase</keyword>
<reference evidence="1" key="1">
    <citation type="submission" date="2020-04" db="EMBL/GenBank/DDBJ databases">
        <authorList>
            <person name="Zhang T."/>
        </authorList>
    </citation>
    <scope>NUCLEOTIDE SEQUENCE</scope>
    <source>
        <strain evidence="1">HKST-UBA01</strain>
    </source>
</reference>
<reference evidence="1" key="2">
    <citation type="journal article" date="2021" name="Microbiome">
        <title>Successional dynamics and alternative stable states in a saline activated sludge microbial community over 9 years.</title>
        <authorList>
            <person name="Wang Y."/>
            <person name="Ye J."/>
            <person name="Ju F."/>
            <person name="Liu L."/>
            <person name="Boyd J.A."/>
            <person name="Deng Y."/>
            <person name="Parks D.H."/>
            <person name="Jiang X."/>
            <person name="Yin X."/>
            <person name="Woodcroft B.J."/>
            <person name="Tyson G.W."/>
            <person name="Hugenholtz P."/>
            <person name="Polz M.F."/>
            <person name="Zhang T."/>
        </authorList>
    </citation>
    <scope>NUCLEOTIDE SEQUENCE</scope>
    <source>
        <strain evidence="1">HKST-UBA01</strain>
    </source>
</reference>
<dbReference type="InterPro" id="IPR006439">
    <property type="entry name" value="HAD-SF_hydro_IA"/>
</dbReference>
<evidence type="ECO:0000313" key="1">
    <source>
        <dbReference type="EMBL" id="MCA9390254.1"/>
    </source>
</evidence>
<dbReference type="InterPro" id="IPR023214">
    <property type="entry name" value="HAD_sf"/>
</dbReference>
<dbReference type="GO" id="GO:0016787">
    <property type="term" value="F:hydrolase activity"/>
    <property type="evidence" value="ECO:0007669"/>
    <property type="project" value="UniProtKB-KW"/>
</dbReference>
<dbReference type="Pfam" id="PF00702">
    <property type="entry name" value="Hydrolase"/>
    <property type="match status" value="1"/>
</dbReference>
<dbReference type="InterPro" id="IPR036412">
    <property type="entry name" value="HAD-like_sf"/>
</dbReference>
<proteinExistence type="predicted"/>
<dbReference type="NCBIfam" id="TIGR01509">
    <property type="entry name" value="HAD-SF-IA-v3"/>
    <property type="match status" value="1"/>
</dbReference>
<dbReference type="EMBL" id="JAGQKX010000053">
    <property type="protein sequence ID" value="MCA9390254.1"/>
    <property type="molecule type" value="Genomic_DNA"/>
</dbReference>
<dbReference type="PANTHER" id="PTHR43611:SF3">
    <property type="entry name" value="FLAVIN MONONUCLEOTIDE HYDROLASE 1, CHLOROPLATIC"/>
    <property type="match status" value="1"/>
</dbReference>
<comment type="caution">
    <text evidence="1">The sequence shown here is derived from an EMBL/GenBank/DDBJ whole genome shotgun (WGS) entry which is preliminary data.</text>
</comment>
<name>A0A955LH28_UNCKA</name>
<gene>
    <name evidence="1" type="ORF">KC571_02515</name>
</gene>
<dbReference type="Gene3D" id="3.40.50.1000">
    <property type="entry name" value="HAD superfamily/HAD-like"/>
    <property type="match status" value="1"/>
</dbReference>
<dbReference type="SUPFAM" id="SSF56784">
    <property type="entry name" value="HAD-like"/>
    <property type="match status" value="1"/>
</dbReference>
<dbReference type="PANTHER" id="PTHR43611">
    <property type="entry name" value="ALPHA-D-GLUCOSE 1-PHOSPHATE PHOSPHATASE"/>
    <property type="match status" value="1"/>
</dbReference>
<evidence type="ECO:0000313" key="2">
    <source>
        <dbReference type="Proteomes" id="UP000701698"/>
    </source>
</evidence>
<protein>
    <submittedName>
        <fullName evidence="1">HAD-IA family hydrolase</fullName>
    </submittedName>
</protein>